<dbReference type="EMBL" id="RXHU01000041">
    <property type="protein sequence ID" value="RTE08986.1"/>
    <property type="molecule type" value="Genomic_DNA"/>
</dbReference>
<dbReference type="OrthoDB" id="2629325at2"/>
<dbReference type="AlphaFoldDB" id="A0A430JD63"/>
<evidence type="ECO:0000313" key="3">
    <source>
        <dbReference type="Proteomes" id="UP000276128"/>
    </source>
</evidence>
<evidence type="ECO:0008006" key="4">
    <source>
        <dbReference type="Google" id="ProtNLM"/>
    </source>
</evidence>
<protein>
    <recommendedName>
        <fullName evidence="4">AtpZ/AtpI family protein</fullName>
    </recommendedName>
</protein>
<dbReference type="RefSeq" id="WP_126141961.1">
    <property type="nucleotide sequence ID" value="NZ_RXHU01000041.1"/>
</dbReference>
<feature type="transmembrane region" description="Helical" evidence="1">
    <location>
        <begin position="12"/>
        <end position="35"/>
    </location>
</feature>
<sequence>MKRNNSNNDNPWRAVALTSAIGIDLVVCLAAGYFFGDWLSRMLGGQFWLLGGFLLGLVTGIISIYFMIKRYGGL</sequence>
<proteinExistence type="predicted"/>
<name>A0A430JD63_9BACL</name>
<organism evidence="2 3">
    <name type="scientific">Paenibacillus whitsoniae</name>
    <dbReference type="NCBI Taxonomy" id="2496558"/>
    <lineage>
        <taxon>Bacteria</taxon>
        <taxon>Bacillati</taxon>
        <taxon>Bacillota</taxon>
        <taxon>Bacilli</taxon>
        <taxon>Bacillales</taxon>
        <taxon>Paenibacillaceae</taxon>
        <taxon>Paenibacillus</taxon>
    </lineage>
</organism>
<keyword evidence="1" id="KW-0812">Transmembrane</keyword>
<evidence type="ECO:0000313" key="2">
    <source>
        <dbReference type="EMBL" id="RTE08986.1"/>
    </source>
</evidence>
<gene>
    <name evidence="2" type="ORF">EJQ19_14555</name>
</gene>
<reference evidence="2 3" key="1">
    <citation type="submission" date="2018-12" db="EMBL/GenBank/DDBJ databases">
        <title>Bacillus ochoae sp. nov., Paenibacillus whitsoniae sp. nov., Paenibacillus spiritus sp. nov. Isolated from the Mars Exploration Rover during spacecraft assembly.</title>
        <authorList>
            <person name="Seuylemezian A."/>
            <person name="Vaishampayan P."/>
        </authorList>
    </citation>
    <scope>NUCLEOTIDE SEQUENCE [LARGE SCALE GENOMIC DNA]</scope>
    <source>
        <strain evidence="2 3">MER 54</strain>
    </source>
</reference>
<keyword evidence="3" id="KW-1185">Reference proteome</keyword>
<accession>A0A430JD63</accession>
<comment type="caution">
    <text evidence="2">The sequence shown here is derived from an EMBL/GenBank/DDBJ whole genome shotgun (WGS) entry which is preliminary data.</text>
</comment>
<keyword evidence="1" id="KW-0472">Membrane</keyword>
<keyword evidence="1" id="KW-1133">Transmembrane helix</keyword>
<dbReference type="Proteomes" id="UP000276128">
    <property type="component" value="Unassembled WGS sequence"/>
</dbReference>
<dbReference type="InterPro" id="IPR032820">
    <property type="entry name" value="ATPase_put"/>
</dbReference>
<evidence type="ECO:0000256" key="1">
    <source>
        <dbReference type="SAM" id="Phobius"/>
    </source>
</evidence>
<dbReference type="Pfam" id="PF09527">
    <property type="entry name" value="ATPase_gene1"/>
    <property type="match status" value="1"/>
</dbReference>
<feature type="transmembrane region" description="Helical" evidence="1">
    <location>
        <begin position="47"/>
        <end position="68"/>
    </location>
</feature>